<evidence type="ECO:0000256" key="6">
    <source>
        <dbReference type="ARBA" id="ARBA00022490"/>
    </source>
</evidence>
<keyword evidence="7" id="KW-0808">Transferase</keyword>
<dbReference type="FunFam" id="2.60.40.10:FF:000208">
    <property type="entry name" value="Butyrophilin subfamily 1 member A1"/>
    <property type="match status" value="1"/>
</dbReference>
<dbReference type="SMART" id="SM00449">
    <property type="entry name" value="SPRY"/>
    <property type="match status" value="1"/>
</dbReference>
<dbReference type="SMART" id="SM00406">
    <property type="entry name" value="IGv"/>
    <property type="match status" value="1"/>
</dbReference>
<dbReference type="OMA" id="FMAVSTC"/>
<keyword evidence="14" id="KW-0393">Immunoglobulin domain</keyword>
<reference evidence="20" key="3">
    <citation type="submission" date="2025-09" db="UniProtKB">
        <authorList>
            <consortium name="Ensembl"/>
        </authorList>
    </citation>
    <scope>IDENTIFICATION</scope>
</reference>
<dbReference type="InterPro" id="IPR013106">
    <property type="entry name" value="Ig_V-set"/>
</dbReference>
<evidence type="ECO:0000313" key="20">
    <source>
        <dbReference type="Ensembl" id="ENSCSAP00000008861.1"/>
    </source>
</evidence>
<dbReference type="PROSITE" id="PS50188">
    <property type="entry name" value="B302_SPRY"/>
    <property type="match status" value="1"/>
</dbReference>
<feature type="transmembrane region" description="Helical" evidence="16">
    <location>
        <begin position="258"/>
        <end position="280"/>
    </location>
</feature>
<keyword evidence="12" id="KW-1015">Disulfide bond</keyword>
<dbReference type="InterPro" id="IPR003879">
    <property type="entry name" value="Butyrophylin_SPRY"/>
</dbReference>
<dbReference type="FunFam" id="2.60.120.920:FF:000004">
    <property type="entry name" value="Butyrophilin subfamily 1 member A1"/>
    <property type="match status" value="1"/>
</dbReference>
<evidence type="ECO:0000256" key="15">
    <source>
        <dbReference type="SAM" id="Coils"/>
    </source>
</evidence>
<dbReference type="SMART" id="SM00409">
    <property type="entry name" value="IG"/>
    <property type="match status" value="1"/>
</dbReference>
<dbReference type="InterPro" id="IPR007110">
    <property type="entry name" value="Ig-like_dom"/>
</dbReference>
<dbReference type="InterPro" id="IPR003877">
    <property type="entry name" value="SPRY_dom"/>
</dbReference>
<dbReference type="EMBL" id="AQIB01160599">
    <property type="status" value="NOT_ANNOTATED_CDS"/>
    <property type="molecule type" value="Genomic_DNA"/>
</dbReference>
<name>A0A0D9RJS2_CHLSB</name>
<dbReference type="jPOST" id="A0A0D9RJS2"/>
<evidence type="ECO:0000256" key="11">
    <source>
        <dbReference type="ARBA" id="ARBA00023136"/>
    </source>
</evidence>
<protein>
    <recommendedName>
        <fullName evidence="5">RING-type E3 ubiquitin transferase</fullName>
        <ecNumber evidence="5">2.3.2.27</ecNumber>
    </recommendedName>
</protein>
<dbReference type="Bgee" id="ENSCSAG00000012688">
    <property type="expression patterns" value="Expressed in blood"/>
</dbReference>
<evidence type="ECO:0000256" key="5">
    <source>
        <dbReference type="ARBA" id="ARBA00012483"/>
    </source>
</evidence>
<dbReference type="Pfam" id="PF00622">
    <property type="entry name" value="SPRY"/>
    <property type="match status" value="1"/>
</dbReference>
<dbReference type="InterPro" id="IPR001870">
    <property type="entry name" value="B30.2/SPRY"/>
</dbReference>
<keyword evidence="11 16" id="KW-0472">Membrane</keyword>
<evidence type="ECO:0000256" key="10">
    <source>
        <dbReference type="ARBA" id="ARBA00022989"/>
    </source>
</evidence>
<dbReference type="Gene3D" id="2.60.120.920">
    <property type="match status" value="1"/>
</dbReference>
<evidence type="ECO:0000256" key="2">
    <source>
        <dbReference type="ARBA" id="ARBA00004479"/>
    </source>
</evidence>
<dbReference type="GO" id="GO:0005102">
    <property type="term" value="F:signaling receptor binding"/>
    <property type="evidence" value="ECO:0007669"/>
    <property type="project" value="TreeGrafter"/>
</dbReference>
<dbReference type="InterPro" id="IPR013320">
    <property type="entry name" value="ConA-like_dom_sf"/>
</dbReference>
<evidence type="ECO:0000259" key="18">
    <source>
        <dbReference type="PROSITE" id="PS50188"/>
    </source>
</evidence>
<dbReference type="Pfam" id="PF13765">
    <property type="entry name" value="PRY"/>
    <property type="match status" value="1"/>
</dbReference>
<dbReference type="InterPro" id="IPR053896">
    <property type="entry name" value="BTN3A2-like_Ig-C"/>
</dbReference>
<evidence type="ECO:0000256" key="8">
    <source>
        <dbReference type="ARBA" id="ARBA00022692"/>
    </source>
</evidence>
<keyword evidence="10 16" id="KW-1133">Transmembrane helix</keyword>
<evidence type="ECO:0000256" key="9">
    <source>
        <dbReference type="ARBA" id="ARBA00022729"/>
    </source>
</evidence>
<feature type="domain" description="Ig-like" evidence="19">
    <location>
        <begin position="12"/>
        <end position="138"/>
    </location>
</feature>
<evidence type="ECO:0000256" key="4">
    <source>
        <dbReference type="ARBA" id="ARBA00007591"/>
    </source>
</evidence>
<dbReference type="Gene3D" id="2.60.40.10">
    <property type="entry name" value="Immunoglobulins"/>
    <property type="match status" value="2"/>
</dbReference>
<keyword evidence="13" id="KW-0325">Glycoprotein</keyword>
<reference evidence="20 21" key="1">
    <citation type="submission" date="2014-03" db="EMBL/GenBank/DDBJ databases">
        <authorList>
            <person name="Warren W."/>
            <person name="Wilson R.K."/>
        </authorList>
    </citation>
    <scope>NUCLEOTIDE SEQUENCE</scope>
</reference>
<dbReference type="GO" id="GO:0050852">
    <property type="term" value="P:T cell receptor signaling pathway"/>
    <property type="evidence" value="ECO:0007669"/>
    <property type="project" value="TreeGrafter"/>
</dbReference>
<keyword evidence="9 17" id="KW-0732">Signal</keyword>
<evidence type="ECO:0000259" key="19">
    <source>
        <dbReference type="PROSITE" id="PS50835"/>
    </source>
</evidence>
<evidence type="ECO:0000256" key="12">
    <source>
        <dbReference type="ARBA" id="ARBA00023157"/>
    </source>
</evidence>
<organism evidence="20 21">
    <name type="scientific">Chlorocebus sabaeus</name>
    <name type="common">Green monkey</name>
    <name type="synonym">Simia sabaea</name>
    <dbReference type="NCBI Taxonomy" id="60711"/>
    <lineage>
        <taxon>Eukaryota</taxon>
        <taxon>Metazoa</taxon>
        <taxon>Chordata</taxon>
        <taxon>Craniata</taxon>
        <taxon>Vertebrata</taxon>
        <taxon>Euteleostomi</taxon>
        <taxon>Mammalia</taxon>
        <taxon>Eutheria</taxon>
        <taxon>Euarchontoglires</taxon>
        <taxon>Primates</taxon>
        <taxon>Haplorrhini</taxon>
        <taxon>Catarrhini</taxon>
        <taxon>Cercopithecidae</taxon>
        <taxon>Cercopithecinae</taxon>
        <taxon>Chlorocebus</taxon>
    </lineage>
</organism>
<evidence type="ECO:0000256" key="7">
    <source>
        <dbReference type="ARBA" id="ARBA00022679"/>
    </source>
</evidence>
<evidence type="ECO:0000313" key="21">
    <source>
        <dbReference type="Proteomes" id="UP000029965"/>
    </source>
</evidence>
<comment type="subcellular location">
    <subcellularLocation>
        <location evidence="3">Cytoplasm</location>
    </subcellularLocation>
    <subcellularLocation>
        <location evidence="2">Membrane</location>
        <topology evidence="2">Single-pass type I membrane protein</topology>
    </subcellularLocation>
</comment>
<keyword evidence="8 16" id="KW-0812">Transmembrane</keyword>
<dbReference type="InterPro" id="IPR006574">
    <property type="entry name" value="PRY"/>
</dbReference>
<accession>A0A0D9RJS2</accession>
<dbReference type="AlphaFoldDB" id="A0A0D9RJS2"/>
<dbReference type="STRING" id="60711.ENSCSAP00000008861"/>
<dbReference type="FunFam" id="2.60.40.10:FF:000088">
    <property type="entry name" value="Butyrophilin subfamily 1 member A1"/>
    <property type="match status" value="1"/>
</dbReference>
<evidence type="ECO:0000256" key="14">
    <source>
        <dbReference type="ARBA" id="ARBA00023319"/>
    </source>
</evidence>
<evidence type="ECO:0000256" key="16">
    <source>
        <dbReference type="SAM" id="Phobius"/>
    </source>
</evidence>
<dbReference type="GO" id="GO:0005737">
    <property type="term" value="C:cytoplasm"/>
    <property type="evidence" value="ECO:0007669"/>
    <property type="project" value="UniProtKB-SubCell"/>
</dbReference>
<comment type="catalytic activity">
    <reaction evidence="1">
        <text>S-ubiquitinyl-[E2 ubiquitin-conjugating enzyme]-L-cysteine + [acceptor protein]-L-lysine = [E2 ubiquitin-conjugating enzyme]-L-cysteine + N(6)-ubiquitinyl-[acceptor protein]-L-lysine.</text>
        <dbReference type="EC" id="2.3.2.27"/>
    </reaction>
</comment>
<evidence type="ECO:0000256" key="17">
    <source>
        <dbReference type="SAM" id="SignalP"/>
    </source>
</evidence>
<feature type="chain" id="PRO_5002345164" description="RING-type E3 ubiquitin transferase" evidence="17">
    <location>
        <begin position="29"/>
        <end position="516"/>
    </location>
</feature>
<keyword evidence="15" id="KW-0175">Coiled coil</keyword>
<evidence type="ECO:0000256" key="1">
    <source>
        <dbReference type="ARBA" id="ARBA00000900"/>
    </source>
</evidence>
<dbReference type="SMART" id="SM00589">
    <property type="entry name" value="PRY"/>
    <property type="match status" value="1"/>
</dbReference>
<feature type="coiled-coil region" evidence="15">
    <location>
        <begin position="280"/>
        <end position="310"/>
    </location>
</feature>
<dbReference type="InterPro" id="IPR003599">
    <property type="entry name" value="Ig_sub"/>
</dbReference>
<proteinExistence type="inferred from homology"/>
<reference evidence="20" key="2">
    <citation type="submission" date="2025-08" db="UniProtKB">
        <authorList>
            <consortium name="Ensembl"/>
        </authorList>
    </citation>
    <scope>IDENTIFICATION</scope>
</reference>
<dbReference type="InterPro" id="IPR013783">
    <property type="entry name" value="Ig-like_fold"/>
</dbReference>
<dbReference type="eggNOG" id="ENOG502QSRZ">
    <property type="taxonomic scope" value="Eukaryota"/>
</dbReference>
<comment type="similarity">
    <text evidence="4">Belongs to the immunoglobulin superfamily. BTN/MOG family.</text>
</comment>
<dbReference type="GO" id="GO:0061630">
    <property type="term" value="F:ubiquitin protein ligase activity"/>
    <property type="evidence" value="ECO:0007669"/>
    <property type="project" value="UniProtKB-EC"/>
</dbReference>
<dbReference type="Proteomes" id="UP000029965">
    <property type="component" value="Chromosome 9"/>
</dbReference>
<sequence length="516" mass="57777">MEPAAAPHFSLPASLLLLLLSLCALVSAQFTVVGPASPILAMVGENTTLHCHLSPEKNAEDMEVRWFHSQFSPAVFAYKGGRERTEEQMEEYQGRVTFVSKGIGRGSVALVIHNVTAQENGIYRCHFQEGRSYDKAILRLVVAGLGSKPLIEIKAQEDGSIWLECISGGWYPEPLSRDPYSEIVPTLKEVSIADADGLFVVTTAVIIRDKSVRNVSCSIKNTLLSQEKENVVFIPESFTPSTSPWMVAFAVILTTSPWMVSLAVILAVFLIFMPVSICCIKQLQREKKILSGEKEVEQEEKEIAQQLQEELRWRRTFLHAAHVVLDPDTTHPELFLSEDRRSVSPRPYRRVPDNPERFDSQPCVLGWESFASGKHDWKVEVENVMVWTVGVCGDSVERKGEVLLIPQNGFWTLEMFGNQYRALSSPDRILPLKESLCHVGVFLDYEARDVSFYNMRDRSHIYTCPHSAFSVPVRPFFRIGSDDSPIFICPALTGASGVTVPDEGLTLHRVGTHQSL</sequence>
<evidence type="ECO:0000256" key="13">
    <source>
        <dbReference type="ARBA" id="ARBA00023180"/>
    </source>
</evidence>
<dbReference type="GO" id="GO:0001817">
    <property type="term" value="P:regulation of cytokine production"/>
    <property type="evidence" value="ECO:0007669"/>
    <property type="project" value="TreeGrafter"/>
</dbReference>
<dbReference type="PRINTS" id="PR01407">
    <property type="entry name" value="BUTYPHLNCDUF"/>
</dbReference>
<dbReference type="Ensembl" id="ENSCSAT00000010772.1">
    <property type="protein sequence ID" value="ENSCSAP00000008861.1"/>
    <property type="gene ID" value="ENSCSAG00000012688.1"/>
</dbReference>
<evidence type="ECO:0000256" key="3">
    <source>
        <dbReference type="ARBA" id="ARBA00004496"/>
    </source>
</evidence>
<dbReference type="InterPro" id="IPR050504">
    <property type="entry name" value="IgSF_BTN/MOG"/>
</dbReference>
<dbReference type="SUPFAM" id="SSF49899">
    <property type="entry name" value="Concanavalin A-like lectins/glucanases"/>
    <property type="match status" value="1"/>
</dbReference>
<keyword evidence="21" id="KW-1185">Reference proteome</keyword>
<dbReference type="CDD" id="cd05713">
    <property type="entry name" value="IgV_MOG_like"/>
    <property type="match status" value="1"/>
</dbReference>
<dbReference type="EC" id="2.3.2.27" evidence="5"/>
<dbReference type="InterPro" id="IPR036179">
    <property type="entry name" value="Ig-like_dom_sf"/>
</dbReference>
<dbReference type="PROSITE" id="PS50835">
    <property type="entry name" value="IG_LIKE"/>
    <property type="match status" value="1"/>
</dbReference>
<dbReference type="InterPro" id="IPR043136">
    <property type="entry name" value="B30.2/SPRY_sf"/>
</dbReference>
<dbReference type="SUPFAM" id="SSF48726">
    <property type="entry name" value="Immunoglobulin"/>
    <property type="match status" value="1"/>
</dbReference>
<dbReference type="Pfam" id="PF07686">
    <property type="entry name" value="V-set"/>
    <property type="match status" value="1"/>
</dbReference>
<keyword evidence="6" id="KW-0963">Cytoplasm</keyword>
<feature type="signal peptide" evidence="17">
    <location>
        <begin position="1"/>
        <end position="28"/>
    </location>
</feature>
<dbReference type="GeneTree" id="ENSGT00940000158017"/>
<feature type="domain" description="B30.2/SPRY" evidence="18">
    <location>
        <begin position="303"/>
        <end position="495"/>
    </location>
</feature>
<dbReference type="GO" id="GO:0009897">
    <property type="term" value="C:external side of plasma membrane"/>
    <property type="evidence" value="ECO:0007669"/>
    <property type="project" value="TreeGrafter"/>
</dbReference>
<dbReference type="Pfam" id="PF22705">
    <property type="entry name" value="C2-set_3"/>
    <property type="match status" value="1"/>
</dbReference>
<dbReference type="PANTHER" id="PTHR24100">
    <property type="entry name" value="BUTYROPHILIN"/>
    <property type="match status" value="1"/>
</dbReference>
<dbReference type="PANTHER" id="PTHR24100:SF139">
    <property type="entry name" value="BUTYROPHILIN SUBFAMILY 2 MEMBER A2"/>
    <property type="match status" value="1"/>
</dbReference>